<organism evidence="2 3">
    <name type="scientific">Austropuccinia psidii MF-1</name>
    <dbReference type="NCBI Taxonomy" id="1389203"/>
    <lineage>
        <taxon>Eukaryota</taxon>
        <taxon>Fungi</taxon>
        <taxon>Dikarya</taxon>
        <taxon>Basidiomycota</taxon>
        <taxon>Pucciniomycotina</taxon>
        <taxon>Pucciniomycetes</taxon>
        <taxon>Pucciniales</taxon>
        <taxon>Sphaerophragmiaceae</taxon>
        <taxon>Austropuccinia</taxon>
    </lineage>
</organism>
<evidence type="ECO:0000313" key="3">
    <source>
        <dbReference type="Proteomes" id="UP000765509"/>
    </source>
</evidence>
<name>A0A9Q3CD00_9BASI</name>
<evidence type="ECO:0000313" key="2">
    <source>
        <dbReference type="EMBL" id="MBW0480471.1"/>
    </source>
</evidence>
<gene>
    <name evidence="2" type="ORF">O181_020186</name>
</gene>
<feature type="compositionally biased region" description="Basic and acidic residues" evidence="1">
    <location>
        <begin position="45"/>
        <end position="54"/>
    </location>
</feature>
<feature type="region of interest" description="Disordered" evidence="1">
    <location>
        <begin position="1"/>
        <end position="56"/>
    </location>
</feature>
<keyword evidence="3" id="KW-1185">Reference proteome</keyword>
<sequence>MDRKTGNIKITHHAKFHPDVFPSLSTSENPPVNNNLLSKSLSDPEPSHDKELPLGEHSTLIPTSEEEETTLILVPPGAKSSKQYKWIPENQPPLKQILGKVGDLKKIIQHSRRTHASNSVSLLEQNDPKTYSQAMNSNYQQEWQTAIATELENMKKNNVWSPSETIEHVKPLSTTWV</sequence>
<accession>A0A9Q3CD00</accession>
<evidence type="ECO:0000256" key="1">
    <source>
        <dbReference type="SAM" id="MobiDB-lite"/>
    </source>
</evidence>
<dbReference type="AlphaFoldDB" id="A0A9Q3CD00"/>
<protein>
    <submittedName>
        <fullName evidence="2">Uncharacterized protein</fullName>
    </submittedName>
</protein>
<dbReference type="OrthoDB" id="439192at2759"/>
<reference evidence="2" key="1">
    <citation type="submission" date="2021-03" db="EMBL/GenBank/DDBJ databases">
        <title>Draft genome sequence of rust myrtle Austropuccinia psidii MF-1, a brazilian biotype.</title>
        <authorList>
            <person name="Quecine M.C."/>
            <person name="Pachon D.M.R."/>
            <person name="Bonatelli M.L."/>
            <person name="Correr F.H."/>
            <person name="Franceschini L.M."/>
            <person name="Leite T.F."/>
            <person name="Margarido G.R.A."/>
            <person name="Almeida C.A."/>
            <person name="Ferrarezi J.A."/>
            <person name="Labate C.A."/>
        </authorList>
    </citation>
    <scope>NUCLEOTIDE SEQUENCE</scope>
    <source>
        <strain evidence="2">MF-1</strain>
    </source>
</reference>
<feature type="compositionally biased region" description="Polar residues" evidence="1">
    <location>
        <begin position="23"/>
        <end position="41"/>
    </location>
</feature>
<proteinExistence type="predicted"/>
<dbReference type="Proteomes" id="UP000765509">
    <property type="component" value="Unassembled WGS sequence"/>
</dbReference>
<dbReference type="EMBL" id="AVOT02005984">
    <property type="protein sequence ID" value="MBW0480471.1"/>
    <property type="molecule type" value="Genomic_DNA"/>
</dbReference>
<comment type="caution">
    <text evidence="2">The sequence shown here is derived from an EMBL/GenBank/DDBJ whole genome shotgun (WGS) entry which is preliminary data.</text>
</comment>